<dbReference type="EMBL" id="KZ308524">
    <property type="protein sequence ID" value="KAG8231033.1"/>
    <property type="molecule type" value="Genomic_DNA"/>
</dbReference>
<dbReference type="OrthoDB" id="1923667at2759"/>
<sequence>MAMVGKFDQGRSTTCEFRRNNQDGAEPSANSVSVSNLLRLSALLERPELREKAAAVLTAFAERLVKVPMVVPRMVSALMLYHDAPTMVIVTGSSEDPEGADALLKAAETHLVSGKILALADDPRDDPDGGLLRRRNEAVKRMKPLHGKAAAYVCRHHTCSLPVTSTEALVALLGPPEPRSEAMAASVNGARPRRT</sequence>
<keyword evidence="2" id="KW-1185">Reference proteome</keyword>
<dbReference type="AlphaFoldDB" id="A0A8K0P3J2"/>
<dbReference type="PANTHER" id="PTHR42899">
    <property type="entry name" value="SPERMATOGENESIS-ASSOCIATED PROTEIN 20"/>
    <property type="match status" value="1"/>
</dbReference>
<reference evidence="1" key="2">
    <citation type="submission" date="2017-10" db="EMBL/GenBank/DDBJ databases">
        <title>Ladona fulva Genome sequencing and assembly.</title>
        <authorList>
            <person name="Murali S."/>
            <person name="Richards S."/>
            <person name="Bandaranaike D."/>
            <person name="Bellair M."/>
            <person name="Blankenburg K."/>
            <person name="Chao H."/>
            <person name="Dinh H."/>
            <person name="Doddapaneni H."/>
            <person name="Dugan-Rocha S."/>
            <person name="Elkadiri S."/>
            <person name="Gnanaolivu R."/>
            <person name="Hernandez B."/>
            <person name="Skinner E."/>
            <person name="Javaid M."/>
            <person name="Lee S."/>
            <person name="Li M."/>
            <person name="Ming W."/>
            <person name="Munidasa M."/>
            <person name="Muniz J."/>
            <person name="Nguyen L."/>
            <person name="Hughes D."/>
            <person name="Osuji N."/>
            <person name="Pu L.-L."/>
            <person name="Puazo M."/>
            <person name="Qu C."/>
            <person name="Quiroz J."/>
            <person name="Raj R."/>
            <person name="Weissenberger G."/>
            <person name="Xin Y."/>
            <person name="Zou X."/>
            <person name="Han Y."/>
            <person name="Worley K."/>
            <person name="Muzny D."/>
            <person name="Gibbs R."/>
        </authorList>
    </citation>
    <scope>NUCLEOTIDE SEQUENCE</scope>
    <source>
        <strain evidence="1">Sampled in the wild</strain>
    </source>
</reference>
<dbReference type="PANTHER" id="PTHR42899:SF1">
    <property type="entry name" value="SPERMATOGENESIS-ASSOCIATED PROTEIN 20"/>
    <property type="match status" value="1"/>
</dbReference>
<reference evidence="1" key="1">
    <citation type="submission" date="2013-04" db="EMBL/GenBank/DDBJ databases">
        <authorList>
            <person name="Qu J."/>
            <person name="Murali S.C."/>
            <person name="Bandaranaike D."/>
            <person name="Bellair M."/>
            <person name="Blankenburg K."/>
            <person name="Chao H."/>
            <person name="Dinh H."/>
            <person name="Doddapaneni H."/>
            <person name="Downs B."/>
            <person name="Dugan-Rocha S."/>
            <person name="Elkadiri S."/>
            <person name="Gnanaolivu R.D."/>
            <person name="Hernandez B."/>
            <person name="Javaid M."/>
            <person name="Jayaseelan J.C."/>
            <person name="Lee S."/>
            <person name="Li M."/>
            <person name="Ming W."/>
            <person name="Munidasa M."/>
            <person name="Muniz J."/>
            <person name="Nguyen L."/>
            <person name="Ongeri F."/>
            <person name="Osuji N."/>
            <person name="Pu L.-L."/>
            <person name="Puazo M."/>
            <person name="Qu C."/>
            <person name="Quiroz J."/>
            <person name="Raj R."/>
            <person name="Weissenberger G."/>
            <person name="Xin Y."/>
            <person name="Zou X."/>
            <person name="Han Y."/>
            <person name="Richards S."/>
            <person name="Worley K."/>
            <person name="Muzny D."/>
            <person name="Gibbs R."/>
        </authorList>
    </citation>
    <scope>NUCLEOTIDE SEQUENCE</scope>
    <source>
        <strain evidence="1">Sampled in the wild</strain>
    </source>
</reference>
<accession>A0A8K0P3J2</accession>
<protein>
    <submittedName>
        <fullName evidence="1">Uncharacterized protein</fullName>
    </submittedName>
</protein>
<organism evidence="1 2">
    <name type="scientific">Ladona fulva</name>
    <name type="common">Scarce chaser dragonfly</name>
    <name type="synonym">Libellula fulva</name>
    <dbReference type="NCBI Taxonomy" id="123851"/>
    <lineage>
        <taxon>Eukaryota</taxon>
        <taxon>Metazoa</taxon>
        <taxon>Ecdysozoa</taxon>
        <taxon>Arthropoda</taxon>
        <taxon>Hexapoda</taxon>
        <taxon>Insecta</taxon>
        <taxon>Pterygota</taxon>
        <taxon>Palaeoptera</taxon>
        <taxon>Odonata</taxon>
        <taxon>Epiprocta</taxon>
        <taxon>Anisoptera</taxon>
        <taxon>Libelluloidea</taxon>
        <taxon>Libellulidae</taxon>
        <taxon>Ladona</taxon>
    </lineage>
</organism>
<name>A0A8K0P3J2_LADFU</name>
<proteinExistence type="predicted"/>
<evidence type="ECO:0000313" key="2">
    <source>
        <dbReference type="Proteomes" id="UP000792457"/>
    </source>
</evidence>
<dbReference type="Proteomes" id="UP000792457">
    <property type="component" value="Unassembled WGS sequence"/>
</dbReference>
<gene>
    <name evidence="1" type="ORF">J437_LFUL010811</name>
</gene>
<comment type="caution">
    <text evidence="1">The sequence shown here is derived from an EMBL/GenBank/DDBJ whole genome shotgun (WGS) entry which is preliminary data.</text>
</comment>
<dbReference type="InterPro" id="IPR024705">
    <property type="entry name" value="Ssp411"/>
</dbReference>
<evidence type="ECO:0000313" key="1">
    <source>
        <dbReference type="EMBL" id="KAG8231033.1"/>
    </source>
</evidence>